<dbReference type="EMBL" id="FMAG01000006">
    <property type="protein sequence ID" value="SCB42056.1"/>
    <property type="molecule type" value="Genomic_DNA"/>
</dbReference>
<dbReference type="Gene3D" id="2.30.320.10">
    <property type="entry name" value="YwqG-like"/>
    <property type="match status" value="1"/>
</dbReference>
<dbReference type="AlphaFoldDB" id="A0A1C3WQA5"/>
<dbReference type="SUPFAM" id="SSF103032">
    <property type="entry name" value="Hypothetical protein YwqG"/>
    <property type="match status" value="1"/>
</dbReference>
<dbReference type="RefSeq" id="WP_092715794.1">
    <property type="nucleotide sequence ID" value="NZ_FMAG01000006.1"/>
</dbReference>
<protein>
    <submittedName>
        <fullName evidence="1">Uncharacterized protein YwqG</fullName>
    </submittedName>
</protein>
<name>A0A1C3WQA5_9HYPH</name>
<dbReference type="Pfam" id="PF09234">
    <property type="entry name" value="DUF1963"/>
    <property type="match status" value="1"/>
</dbReference>
<accession>A0A1C3WQA5</accession>
<organism evidence="1 2">
    <name type="scientific">Rhizobium multihospitium</name>
    <dbReference type="NCBI Taxonomy" id="410764"/>
    <lineage>
        <taxon>Bacteria</taxon>
        <taxon>Pseudomonadati</taxon>
        <taxon>Pseudomonadota</taxon>
        <taxon>Alphaproteobacteria</taxon>
        <taxon>Hyphomicrobiales</taxon>
        <taxon>Rhizobiaceae</taxon>
        <taxon>Rhizobium/Agrobacterium group</taxon>
        <taxon>Rhizobium</taxon>
    </lineage>
</organism>
<dbReference type="InterPro" id="IPR035948">
    <property type="entry name" value="YwqG-like_sf"/>
</dbReference>
<proteinExistence type="predicted"/>
<sequence>MAAFLTKEDIRRALADENLSQFEDRVLATVKPAIDFVRRQRKDKDLPVGISKMGGLPDLPTGFRWPTRTALAHETGNEPTASRDIYDEMREEARRKEFSLAFFAQLNLNTLSLEAGFDLDLPDSGILYIFEDITAYDEHEAYCVFRIEENLGRLERHTPPEELVLLSDAKDPTLPFSDQQMAEVLEPYSILTVPFHWRQSSGSSYSRMYDFLEKPSTDYCPVIEATDGENVNPFGDRLGGWPVPIQHDPEPKFRDDRSRSFLPGNDEIRLLFSWGGEYFAGTRLMHSDLSGDGVMHLMMHREDMLAGRFDKAKALYQYT</sequence>
<evidence type="ECO:0000313" key="2">
    <source>
        <dbReference type="Proteomes" id="UP000199101"/>
    </source>
</evidence>
<evidence type="ECO:0000313" key="1">
    <source>
        <dbReference type="EMBL" id="SCB42056.1"/>
    </source>
</evidence>
<keyword evidence="2" id="KW-1185">Reference proteome</keyword>
<dbReference type="OrthoDB" id="8376466at2"/>
<dbReference type="Proteomes" id="UP000199101">
    <property type="component" value="Unassembled WGS sequence"/>
</dbReference>
<gene>
    <name evidence="1" type="ORF">GA0061103_6005</name>
</gene>
<reference evidence="2" key="1">
    <citation type="submission" date="2016-08" db="EMBL/GenBank/DDBJ databases">
        <authorList>
            <person name="Varghese N."/>
            <person name="Submissions Spin"/>
        </authorList>
    </citation>
    <scope>NUCLEOTIDE SEQUENCE [LARGE SCALE GENOMIC DNA]</scope>
    <source>
        <strain evidence="2">HAMBI 2975</strain>
    </source>
</reference>
<dbReference type="InterPro" id="IPR015315">
    <property type="entry name" value="DUF1963"/>
</dbReference>